<evidence type="ECO:0000313" key="2">
    <source>
        <dbReference type="Proteomes" id="UP000437562"/>
    </source>
</evidence>
<dbReference type="AlphaFoldDB" id="A0A654C6Z0"/>
<evidence type="ECO:0000313" key="1">
    <source>
        <dbReference type="EMBL" id="VXC87711.1"/>
    </source>
</evidence>
<accession>A0A654C6Z0</accession>
<protein>
    <submittedName>
        <fullName evidence="1">Uncharacterized protein</fullName>
    </submittedName>
</protein>
<sequence>MTKKFRAIFTKIHIYSYKIREGYQMSLNQDWFNEMIDKDNQILETYRELLLLIGNFQEE</sequence>
<dbReference type="Proteomes" id="UP000437562">
    <property type="component" value="Unassembled WGS sequence"/>
</dbReference>
<organism evidence="1 2">
    <name type="scientific">Bacillus mycoides</name>
    <dbReference type="NCBI Taxonomy" id="1405"/>
    <lineage>
        <taxon>Bacteria</taxon>
        <taxon>Bacillati</taxon>
        <taxon>Bacillota</taxon>
        <taxon>Bacilli</taxon>
        <taxon>Bacillales</taxon>
        <taxon>Bacillaceae</taxon>
        <taxon>Bacillus</taxon>
        <taxon>Bacillus cereus group</taxon>
    </lineage>
</organism>
<reference evidence="1 2" key="1">
    <citation type="submission" date="2019-10" db="EMBL/GenBank/DDBJ databases">
        <authorList>
            <person name="Karimi E."/>
        </authorList>
    </citation>
    <scope>NUCLEOTIDE SEQUENCE [LARGE SCALE GENOMIC DNA]</scope>
    <source>
        <strain evidence="1">Bacillus sp. 71</strain>
    </source>
</reference>
<gene>
    <name evidence="1" type="ORF">BACI71_90136</name>
</gene>
<name>A0A654C6Z0_BACMY</name>
<dbReference type="EMBL" id="CABWMC010000034">
    <property type="protein sequence ID" value="VXC87711.1"/>
    <property type="molecule type" value="Genomic_DNA"/>
</dbReference>
<proteinExistence type="predicted"/>